<dbReference type="PANTHER" id="PTHR44103">
    <property type="entry name" value="PROPROTEIN CONVERTASE P"/>
    <property type="match status" value="1"/>
</dbReference>
<dbReference type="Gene3D" id="2.160.20.10">
    <property type="entry name" value="Single-stranded right-handed beta-helix, Pectin lyase-like"/>
    <property type="match status" value="1"/>
</dbReference>
<evidence type="ECO:0000313" key="6">
    <source>
        <dbReference type="EMBL" id="MBP3957647.1"/>
    </source>
</evidence>
<evidence type="ECO:0000256" key="2">
    <source>
        <dbReference type="ARBA" id="ARBA00022737"/>
    </source>
</evidence>
<keyword evidence="2" id="KW-0677">Repeat</keyword>
<dbReference type="SUPFAM" id="SSF51126">
    <property type="entry name" value="Pectin lyase-like"/>
    <property type="match status" value="1"/>
</dbReference>
<evidence type="ECO:0000259" key="5">
    <source>
        <dbReference type="Pfam" id="PF05048"/>
    </source>
</evidence>
<dbReference type="SMART" id="SM00710">
    <property type="entry name" value="PbH1"/>
    <property type="match status" value="8"/>
</dbReference>
<dbReference type="InterPro" id="IPR012334">
    <property type="entry name" value="Pectin_lyas_fold"/>
</dbReference>
<gene>
    <name evidence="6" type="ORF">J8F10_20550</name>
</gene>
<protein>
    <submittedName>
        <fullName evidence="6">FG-GAP repeat protein</fullName>
    </submittedName>
</protein>
<dbReference type="InterPro" id="IPR007742">
    <property type="entry name" value="NosD_dom"/>
</dbReference>
<feature type="compositionally biased region" description="Pro residues" evidence="4">
    <location>
        <begin position="417"/>
        <end position="435"/>
    </location>
</feature>
<dbReference type="InterPro" id="IPR013517">
    <property type="entry name" value="FG-GAP"/>
</dbReference>
<keyword evidence="7" id="KW-1185">Reference proteome</keyword>
<evidence type="ECO:0000313" key="7">
    <source>
        <dbReference type="Proteomes" id="UP000676565"/>
    </source>
</evidence>
<evidence type="ECO:0000256" key="1">
    <source>
        <dbReference type="ARBA" id="ARBA00022729"/>
    </source>
</evidence>
<dbReference type="RefSeq" id="WP_210656909.1">
    <property type="nucleotide sequence ID" value="NZ_JAGKQQ010000001.1"/>
</dbReference>
<name>A0ABS5BV91_9BACT</name>
<dbReference type="SMART" id="SM00191">
    <property type="entry name" value="Int_alpha"/>
    <property type="match status" value="5"/>
</dbReference>
<evidence type="ECO:0000256" key="3">
    <source>
        <dbReference type="ARBA" id="ARBA00023180"/>
    </source>
</evidence>
<accession>A0ABS5BV91</accession>
<dbReference type="Pfam" id="PF13517">
    <property type="entry name" value="FG-GAP_3"/>
    <property type="match status" value="2"/>
</dbReference>
<keyword evidence="3" id="KW-0325">Glycoprotein</keyword>
<reference evidence="6 7" key="1">
    <citation type="submission" date="2021-04" db="EMBL/GenBank/DDBJ databases">
        <authorList>
            <person name="Ivanova A."/>
        </authorList>
    </citation>
    <scope>NUCLEOTIDE SEQUENCE [LARGE SCALE GENOMIC DNA]</scope>
    <source>
        <strain evidence="6 7">G18</strain>
    </source>
</reference>
<dbReference type="Proteomes" id="UP000676565">
    <property type="component" value="Unassembled WGS sequence"/>
</dbReference>
<proteinExistence type="predicted"/>
<dbReference type="SUPFAM" id="SSF69318">
    <property type="entry name" value="Integrin alpha N-terminal domain"/>
    <property type="match status" value="1"/>
</dbReference>
<feature type="domain" description="Periplasmic copper-binding protein NosD beta helix" evidence="5">
    <location>
        <begin position="81"/>
        <end position="250"/>
    </location>
</feature>
<keyword evidence="1" id="KW-0732">Signal</keyword>
<dbReference type="NCBIfam" id="NF041518">
    <property type="entry name" value="choice_anch_Q"/>
    <property type="match status" value="1"/>
</dbReference>
<feature type="region of interest" description="Disordered" evidence="4">
    <location>
        <begin position="384"/>
        <end position="444"/>
    </location>
</feature>
<dbReference type="InterPro" id="IPR013519">
    <property type="entry name" value="Int_alpha_beta-p"/>
</dbReference>
<dbReference type="PANTHER" id="PTHR44103:SF1">
    <property type="entry name" value="PROPROTEIN CONVERTASE P"/>
    <property type="match status" value="1"/>
</dbReference>
<comment type="caution">
    <text evidence="6">The sequence shown here is derived from an EMBL/GenBank/DDBJ whole genome shotgun (WGS) entry which is preliminary data.</text>
</comment>
<dbReference type="InterPro" id="IPR028994">
    <property type="entry name" value="Integrin_alpha_N"/>
</dbReference>
<sequence>MRTKTHPSTRLGVEWLEERAVPAAFFVAINGSDSAAGTAASPWKTLQHAADVVRAGDTVTVKAGSYAGFNLNTDGTAASRITFTGEAGAKITSRNPTTADGINLEGADYITIQGFSISGAGRAGIRSVTNHDVVIRNNNCDSNARWGIFTGFSDNLTIENNVTSRSAQEHGIYVSNSGDNPVIRGNVAWGNKGAGIHMNGDVSQGGDGIISNALVENNVLYSNGTGGGSAINADGVQNSVFRNNLIYNALAAGITLFRQDGGGASSGNLVENNTVLVASTGRWALNIANGSTNNTVRNNILYSAQSFRGAISISADSLSGFVSDYNLTENVFSVDGGNTALSLTQWRAATGRDAHSFTTADPNSLFVNPSAGDYHLNATSAAVDKGTTTGAPPTDAEGTPRPSGGGVDIGYDELATSPPPPPPPPASPPPPPPVTGQPFAVGTNGGTVAEVTMYNADRTVRFTATPFGSTYTGEARVAVGDVTGDGIADIVVGSNGLMNAQMVIVDGATGKVRPEQFLATNHYYGALSVAVGDVTGDGIADIAVGTTGDRAVRVYRGGDYAKLTEFSAGPSTGYWGQTQVALGDLNGDGKADLVVSSLYSTGITVSGFTGTSLRAGSTPAALFSTFSPGAEVSGKGVSLTIGDVNADGYGDLILGAGAWGNGRVAVYSGKSLVQANSKVVLANFSPSGAVGSAGIRVAVRDINGDGKLDIVTSSGEQVTAYNGSSLPVTGLPPGLFAFDPDTTVAGGVWIG</sequence>
<dbReference type="InterPro" id="IPR006626">
    <property type="entry name" value="PbH1"/>
</dbReference>
<dbReference type="InterPro" id="IPR059226">
    <property type="entry name" value="Choice_anch_Q_dom"/>
</dbReference>
<evidence type="ECO:0000256" key="4">
    <source>
        <dbReference type="SAM" id="MobiDB-lite"/>
    </source>
</evidence>
<dbReference type="Pfam" id="PF05048">
    <property type="entry name" value="NosD"/>
    <property type="match status" value="1"/>
</dbReference>
<dbReference type="EMBL" id="JAGKQQ010000001">
    <property type="protein sequence ID" value="MBP3957647.1"/>
    <property type="molecule type" value="Genomic_DNA"/>
</dbReference>
<organism evidence="6 7">
    <name type="scientific">Gemmata palustris</name>
    <dbReference type="NCBI Taxonomy" id="2822762"/>
    <lineage>
        <taxon>Bacteria</taxon>
        <taxon>Pseudomonadati</taxon>
        <taxon>Planctomycetota</taxon>
        <taxon>Planctomycetia</taxon>
        <taxon>Gemmatales</taxon>
        <taxon>Gemmataceae</taxon>
        <taxon>Gemmata</taxon>
    </lineage>
</organism>
<dbReference type="Gene3D" id="2.130.10.130">
    <property type="entry name" value="Integrin alpha, N-terminal"/>
    <property type="match status" value="2"/>
</dbReference>
<dbReference type="InterPro" id="IPR011050">
    <property type="entry name" value="Pectin_lyase_fold/virulence"/>
</dbReference>